<keyword evidence="1" id="KW-0812">Transmembrane</keyword>
<dbReference type="OrthoDB" id="9804822at2"/>
<gene>
    <name evidence="2" type="ORF">CP965_01135</name>
</gene>
<keyword evidence="1" id="KW-0472">Membrane</keyword>
<reference evidence="2 3" key="1">
    <citation type="submission" date="2017-09" db="EMBL/GenBank/DDBJ databases">
        <title>Genomics of the genus Arcobacter.</title>
        <authorList>
            <person name="Perez-Cataluna A."/>
            <person name="Figueras M.J."/>
            <person name="Salas-Masso N."/>
        </authorList>
    </citation>
    <scope>NUCLEOTIDE SEQUENCE [LARGE SCALE GENOMIC DNA]</scope>
    <source>
        <strain evidence="2 3">F156-34</strain>
    </source>
</reference>
<keyword evidence="3" id="KW-1185">Reference proteome</keyword>
<dbReference type="RefSeq" id="WP_129060194.1">
    <property type="nucleotide sequence ID" value="NZ_NXIE01000001.1"/>
</dbReference>
<feature type="transmembrane region" description="Helical" evidence="1">
    <location>
        <begin position="6"/>
        <end position="30"/>
    </location>
</feature>
<dbReference type="AlphaFoldDB" id="A0A4Q1AXL9"/>
<proteinExistence type="predicted"/>
<keyword evidence="1" id="KW-1133">Transmembrane helix</keyword>
<accession>A0A4Q1AXL9</accession>
<dbReference type="Proteomes" id="UP000289718">
    <property type="component" value="Unassembled WGS sequence"/>
</dbReference>
<evidence type="ECO:0000256" key="1">
    <source>
        <dbReference type="SAM" id="Phobius"/>
    </source>
</evidence>
<organism evidence="2 3">
    <name type="scientific">Halarcobacter mediterraneus</name>
    <dbReference type="NCBI Taxonomy" id="2023153"/>
    <lineage>
        <taxon>Bacteria</taxon>
        <taxon>Pseudomonadati</taxon>
        <taxon>Campylobacterota</taxon>
        <taxon>Epsilonproteobacteria</taxon>
        <taxon>Campylobacterales</taxon>
        <taxon>Arcobacteraceae</taxon>
        <taxon>Halarcobacter</taxon>
    </lineage>
</organism>
<sequence length="70" mass="8131">MNIDTLILFMIMTIVFLLISFFSLCTYGLLAKKSKVCLSNNNRMTWFHRITGGIFIKMRLGLLQLKNTQN</sequence>
<evidence type="ECO:0000313" key="2">
    <source>
        <dbReference type="EMBL" id="RXK14083.1"/>
    </source>
</evidence>
<evidence type="ECO:0000313" key="3">
    <source>
        <dbReference type="Proteomes" id="UP000289718"/>
    </source>
</evidence>
<protein>
    <submittedName>
        <fullName evidence="2">Uncharacterized protein</fullName>
    </submittedName>
</protein>
<comment type="caution">
    <text evidence="2">The sequence shown here is derived from an EMBL/GenBank/DDBJ whole genome shotgun (WGS) entry which is preliminary data.</text>
</comment>
<dbReference type="EMBL" id="NXIE01000001">
    <property type="protein sequence ID" value="RXK14083.1"/>
    <property type="molecule type" value="Genomic_DNA"/>
</dbReference>
<name>A0A4Q1AXL9_9BACT</name>